<reference evidence="5 6" key="1">
    <citation type="journal article" date="2006" name="Int. J. Syst. Evol. Microbiol.">
        <title>Myroides pelagicus sp. nov., isolated from seawater in Thailand.</title>
        <authorList>
            <person name="Yoon J."/>
            <person name="Maneerat S."/>
            <person name="Kawai F."/>
            <person name="Yokota A."/>
        </authorList>
    </citation>
    <scope>NUCLEOTIDE SEQUENCE [LARGE SCALE GENOMIC DNA]</scope>
    <source>
        <strain evidence="5 6">SM1T</strain>
    </source>
</reference>
<keyword evidence="1" id="KW-0285">Flavoprotein</keyword>
<organism evidence="5 6">
    <name type="scientific">Myroides pelagicus</name>
    <dbReference type="NCBI Taxonomy" id="270914"/>
    <lineage>
        <taxon>Bacteria</taxon>
        <taxon>Pseudomonadati</taxon>
        <taxon>Bacteroidota</taxon>
        <taxon>Flavobacteriia</taxon>
        <taxon>Flavobacteriales</taxon>
        <taxon>Flavobacteriaceae</taxon>
        <taxon>Myroides</taxon>
    </lineage>
</organism>
<dbReference type="Proteomes" id="UP000488936">
    <property type="component" value="Unassembled WGS sequence"/>
</dbReference>
<dbReference type="PANTHER" id="PTHR46720">
    <property type="entry name" value="HYDROXYLASE, PUTATIVE (AFU_ORTHOLOGUE AFUA_3G01460)-RELATED"/>
    <property type="match status" value="1"/>
</dbReference>
<dbReference type="InterPro" id="IPR002938">
    <property type="entry name" value="FAD-bd"/>
</dbReference>
<name>A0A7K1GPT4_9FLAO</name>
<dbReference type="PRINTS" id="PR00420">
    <property type="entry name" value="RNGMNOXGNASE"/>
</dbReference>
<dbReference type="OrthoDB" id="9766816at2"/>
<dbReference type="RefSeq" id="WP_155036849.1">
    <property type="nucleotide sequence ID" value="NZ_JBHTIG010000048.1"/>
</dbReference>
<sequence length="375" mass="42360">MKVSIIGAGIAGLTMAVALKRANIPFVVYESAEEIKPVGAGIAMATNAMQVYRHLGLSDKLYEVGQRILKVQLTDLNLNVLTESDLSPFETQYQLANMAIHRSELHKVLVEAVGMEHIILNKRLEGIDSLESGDHQLIFTDGSCAIHTYIIGADGIRSKVRETKFGAYPLREAKQVCWRGVLDIDLPEAYDNLSLEGWGRAKRFGFVKLIDRQVYWYFLVNESIYEQTKDLTALTSDCHPMVQQLFAETKSDDIFLSKIQDLPLLDQWYKNKVALIGDAAHATTPNLGQGACQAIEDVYVISKLLVNYSLEESLERYTGIRRQKAHAIVKQSWMMGQVAQLNHPNLITIRNAIFRFIPGFLKNWQMKKIFDLQEV</sequence>
<dbReference type="InterPro" id="IPR051104">
    <property type="entry name" value="FAD_monoxygenase"/>
</dbReference>
<comment type="caution">
    <text evidence="5">The sequence shown here is derived from an EMBL/GenBank/DDBJ whole genome shotgun (WGS) entry which is preliminary data.</text>
</comment>
<protein>
    <submittedName>
        <fullName evidence="5">NAD(P)-binding protein</fullName>
    </submittedName>
</protein>
<dbReference type="GO" id="GO:0071949">
    <property type="term" value="F:FAD binding"/>
    <property type="evidence" value="ECO:0007669"/>
    <property type="project" value="InterPro"/>
</dbReference>
<evidence type="ECO:0000259" key="4">
    <source>
        <dbReference type="Pfam" id="PF01494"/>
    </source>
</evidence>
<dbReference type="PANTHER" id="PTHR46720:SF3">
    <property type="entry name" value="FAD-BINDING DOMAIN-CONTAINING PROTEIN-RELATED"/>
    <property type="match status" value="1"/>
</dbReference>
<dbReference type="EMBL" id="WMJY01000045">
    <property type="protein sequence ID" value="MTH30877.1"/>
    <property type="molecule type" value="Genomic_DNA"/>
</dbReference>
<feature type="domain" description="FAD-binding" evidence="4">
    <location>
        <begin position="2"/>
        <end position="332"/>
    </location>
</feature>
<gene>
    <name evidence="5" type="ORF">GJV77_13400</name>
</gene>
<dbReference type="Pfam" id="PF01494">
    <property type="entry name" value="FAD_binding_3"/>
    <property type="match status" value="1"/>
</dbReference>
<evidence type="ECO:0000256" key="3">
    <source>
        <dbReference type="ARBA" id="ARBA00023002"/>
    </source>
</evidence>
<keyword evidence="6" id="KW-1185">Reference proteome</keyword>
<keyword evidence="2" id="KW-0274">FAD</keyword>
<accession>A0A7K1GPT4</accession>
<evidence type="ECO:0000313" key="5">
    <source>
        <dbReference type="EMBL" id="MTH30877.1"/>
    </source>
</evidence>
<evidence type="ECO:0000256" key="1">
    <source>
        <dbReference type="ARBA" id="ARBA00022630"/>
    </source>
</evidence>
<dbReference type="InterPro" id="IPR036188">
    <property type="entry name" value="FAD/NAD-bd_sf"/>
</dbReference>
<keyword evidence="3" id="KW-0560">Oxidoreductase</keyword>
<dbReference type="AlphaFoldDB" id="A0A7K1GPT4"/>
<evidence type="ECO:0000256" key="2">
    <source>
        <dbReference type="ARBA" id="ARBA00022827"/>
    </source>
</evidence>
<dbReference type="Gene3D" id="3.50.50.60">
    <property type="entry name" value="FAD/NAD(P)-binding domain"/>
    <property type="match status" value="1"/>
</dbReference>
<dbReference type="GO" id="GO:0044550">
    <property type="term" value="P:secondary metabolite biosynthetic process"/>
    <property type="evidence" value="ECO:0007669"/>
    <property type="project" value="TreeGrafter"/>
</dbReference>
<proteinExistence type="predicted"/>
<evidence type="ECO:0000313" key="6">
    <source>
        <dbReference type="Proteomes" id="UP000488936"/>
    </source>
</evidence>
<dbReference type="SUPFAM" id="SSF51905">
    <property type="entry name" value="FAD/NAD(P)-binding domain"/>
    <property type="match status" value="1"/>
</dbReference>